<proteinExistence type="predicted"/>
<keyword evidence="4" id="KW-1185">Reference proteome</keyword>
<evidence type="ECO:0000313" key="4">
    <source>
        <dbReference type="Proteomes" id="UP000317894"/>
    </source>
</evidence>
<dbReference type="EMBL" id="VJWA01000002">
    <property type="protein sequence ID" value="TRW14350.1"/>
    <property type="molecule type" value="Genomic_DNA"/>
</dbReference>
<dbReference type="InterPro" id="IPR056490">
    <property type="entry name" value="Rcc01698_C"/>
</dbReference>
<dbReference type="RefSeq" id="WP_144237555.1">
    <property type="nucleotide sequence ID" value="NZ_VJWA01000002.1"/>
</dbReference>
<accession>A0A552U805</accession>
<dbReference type="OrthoDB" id="8445115at2"/>
<comment type="caution">
    <text evidence="3">The sequence shown here is derived from an EMBL/GenBank/DDBJ whole genome shotgun (WGS) entry which is preliminary data.</text>
</comment>
<gene>
    <name evidence="3" type="ORF">FMM06_11605</name>
</gene>
<dbReference type="Pfam" id="PF13550">
    <property type="entry name" value="Phage-tail_3"/>
    <property type="match status" value="1"/>
</dbReference>
<feature type="domain" description="Tip attachment protein J" evidence="1">
    <location>
        <begin position="231"/>
        <end position="383"/>
    </location>
</feature>
<dbReference type="Proteomes" id="UP000317894">
    <property type="component" value="Unassembled WGS sequence"/>
</dbReference>
<dbReference type="Pfam" id="PF23666">
    <property type="entry name" value="Rcc01698_C"/>
    <property type="match status" value="1"/>
</dbReference>
<sequence length="725" mass="73708">MATLVLGTVGRALGGPIGGLMGTFLGGSLDRAILGSGKAREGARLGNLAVQSSAYGEPLPRVYGCVRVAGNLIWTAGIAETATTSGGGKRGGARTTSYSYSASFAVALSARAVVRVARVWADGKLLRDAGGAWLTPVTMRLHSGGEGQGADPLIAAAEGGGCPAYRGLAYAVFEDLPLADYGNRIPNLTFEVVADEGAVDAGGVAVDLGDGVLQAAGVFPAFEGFVAARGGAAREPLAQLARLFDLRFTDDGARLVMRAGAGAAATIADADLGSVAAGSDTKTARSETRAAAAALDDAVAIGFLDPARDYQAGLQRASRRGGGGRTGQIDAPVVLAADDAKRLAADVLARGLAARTTAALRLPWRALGVRAGDRVMSGWAVRRWSFGDFVVTLDAERLPLRAAGSGVADPGRSHDAGDAAPGPTTLAVLDLPPLFDGGGTTPRLWIAAAGASPGWRRTGIAFSADDGDSYAMAGEVGAASAIGVLAEPLPTGCDDRWDRASAVVVQLGDMWLESRSEAAVLAGANLAVIGDEIVQFGDAMALGGGRFRLSNLLRARRGTMVAAHAAGTCFVLLDATRLLAVDPPAELLGRTIRVRATGAGDAATPPVVLTLGGAALRPLAPVFLAGRTEGEDIVFTWRRRSRAGFAWLDGNDASLGEAREAYRVTLASGGIVRRTADTDAPEWRYPAAARAADGLADGAAVTLTVAQIGELTGPGAPASATFILA</sequence>
<name>A0A552U805_9SPHN</name>
<evidence type="ECO:0000313" key="3">
    <source>
        <dbReference type="EMBL" id="TRW14350.1"/>
    </source>
</evidence>
<protein>
    <submittedName>
        <fullName evidence="3">Uncharacterized protein</fullName>
    </submittedName>
</protein>
<evidence type="ECO:0000259" key="2">
    <source>
        <dbReference type="Pfam" id="PF23666"/>
    </source>
</evidence>
<dbReference type="AlphaFoldDB" id="A0A552U805"/>
<organism evidence="3 4">
    <name type="scientific">Glacieibacterium frigidum</name>
    <dbReference type="NCBI Taxonomy" id="2593303"/>
    <lineage>
        <taxon>Bacteria</taxon>
        <taxon>Pseudomonadati</taxon>
        <taxon>Pseudomonadota</taxon>
        <taxon>Alphaproteobacteria</taxon>
        <taxon>Sphingomonadales</taxon>
        <taxon>Sphingosinicellaceae</taxon>
        <taxon>Glacieibacterium</taxon>
    </lineage>
</organism>
<dbReference type="InterPro" id="IPR032876">
    <property type="entry name" value="J_dom"/>
</dbReference>
<evidence type="ECO:0000259" key="1">
    <source>
        <dbReference type="Pfam" id="PF13550"/>
    </source>
</evidence>
<reference evidence="3 4" key="1">
    <citation type="submission" date="2019-07" db="EMBL/GenBank/DDBJ databases">
        <title>Novel species isolated from glacier.</title>
        <authorList>
            <person name="Liu Q."/>
            <person name="Xin Y.-H."/>
        </authorList>
    </citation>
    <scope>NUCLEOTIDE SEQUENCE [LARGE SCALE GENOMIC DNA]</scope>
    <source>
        <strain evidence="3 4">LB1R16</strain>
    </source>
</reference>
<feature type="domain" description="Rcc01698-like C-terminal" evidence="2">
    <location>
        <begin position="481"/>
        <end position="571"/>
    </location>
</feature>